<dbReference type="InterPro" id="IPR015947">
    <property type="entry name" value="PUA-like_sf"/>
</dbReference>
<comment type="caution">
    <text evidence="2">The sequence shown here is derived from an EMBL/GenBank/DDBJ whole genome shotgun (WGS) entry which is preliminary data.</text>
</comment>
<feature type="region of interest" description="Disordered" evidence="1">
    <location>
        <begin position="373"/>
        <end position="469"/>
    </location>
</feature>
<organism evidence="2 3">
    <name type="scientific">Massariosphaeria phaeospora</name>
    <dbReference type="NCBI Taxonomy" id="100035"/>
    <lineage>
        <taxon>Eukaryota</taxon>
        <taxon>Fungi</taxon>
        <taxon>Dikarya</taxon>
        <taxon>Ascomycota</taxon>
        <taxon>Pezizomycotina</taxon>
        <taxon>Dothideomycetes</taxon>
        <taxon>Pleosporomycetidae</taxon>
        <taxon>Pleosporales</taxon>
        <taxon>Pleosporales incertae sedis</taxon>
        <taxon>Massariosphaeria</taxon>
    </lineage>
</organism>
<evidence type="ECO:0000313" key="2">
    <source>
        <dbReference type="EMBL" id="KAF2874216.1"/>
    </source>
</evidence>
<protein>
    <submittedName>
        <fullName evidence="2">Uncharacterized protein</fullName>
    </submittedName>
</protein>
<dbReference type="EMBL" id="JAADJZ010000006">
    <property type="protein sequence ID" value="KAF2874216.1"/>
    <property type="molecule type" value="Genomic_DNA"/>
</dbReference>
<feature type="compositionally biased region" description="Polar residues" evidence="1">
    <location>
        <begin position="444"/>
        <end position="456"/>
    </location>
</feature>
<accession>A0A7C8MBQ8</accession>
<dbReference type="OrthoDB" id="3244603at2759"/>
<evidence type="ECO:0000313" key="3">
    <source>
        <dbReference type="Proteomes" id="UP000481861"/>
    </source>
</evidence>
<dbReference type="InterPro" id="IPR036987">
    <property type="entry name" value="SRA-YDG_sf"/>
</dbReference>
<keyword evidence="3" id="KW-1185">Reference proteome</keyword>
<proteinExistence type="predicted"/>
<dbReference type="Proteomes" id="UP000481861">
    <property type="component" value="Unassembled WGS sequence"/>
</dbReference>
<gene>
    <name evidence="2" type="ORF">BDV95DRAFT_327003</name>
</gene>
<dbReference type="AlphaFoldDB" id="A0A7C8MBQ8"/>
<dbReference type="Gene3D" id="2.30.280.10">
    <property type="entry name" value="SRA-YDG"/>
    <property type="match status" value="1"/>
</dbReference>
<sequence>MTTTPASDLSRSRLRAIATWIRDDLDVMVAREGPEWIPSDDVIKLHDIFQALCSSRTITLLDLRATGIHRAVLEVAGLATRWPGRLADDCDKIIATWTARFGRLDQLHPFLYGRGGRLETIAQADDLSKAGLIKRWQRLCPTKLALKKSHRQGNSGFVAGSWWLTPLLAYHAGIIDLDTTKNGICYDKSCVYAILLLDRDEWEAPTDTTFIYRCNSSKKGRARLCAATPQSRGPIRVLRSHSIHSMWGPKAGVRYDGLYRVTGWSIHQLKSKDPLGPDASFGDIIYDISFQRDDPTPMSEVMSHPTAAEVDDYTEYKRLRRFHREETLQVATGKLQHTNTHAPAAKAAPPIQGHLAPAIQGHLAPKLQLQALQPSPTASRKTTFKVPLPTIKDSKSSSVKPVEEEPPLSPQTLKLRLPPKTSHRPTIQPMQRKSSDSLPRVVSPASSNRSGRSQQSDMREIAPWIEYDS</sequence>
<dbReference type="SUPFAM" id="SSF88697">
    <property type="entry name" value="PUA domain-like"/>
    <property type="match status" value="1"/>
</dbReference>
<name>A0A7C8MBQ8_9PLEO</name>
<evidence type="ECO:0000256" key="1">
    <source>
        <dbReference type="SAM" id="MobiDB-lite"/>
    </source>
</evidence>
<reference evidence="2 3" key="1">
    <citation type="submission" date="2020-01" db="EMBL/GenBank/DDBJ databases">
        <authorList>
            <consortium name="DOE Joint Genome Institute"/>
            <person name="Haridas S."/>
            <person name="Albert R."/>
            <person name="Binder M."/>
            <person name="Bloem J."/>
            <person name="Labutti K."/>
            <person name="Salamov A."/>
            <person name="Andreopoulos B."/>
            <person name="Baker S.E."/>
            <person name="Barry K."/>
            <person name="Bills G."/>
            <person name="Bluhm B.H."/>
            <person name="Cannon C."/>
            <person name="Castanera R."/>
            <person name="Culley D.E."/>
            <person name="Daum C."/>
            <person name="Ezra D."/>
            <person name="Gonzalez J.B."/>
            <person name="Henrissat B."/>
            <person name="Kuo A."/>
            <person name="Liang C."/>
            <person name="Lipzen A."/>
            <person name="Lutzoni F."/>
            <person name="Magnuson J."/>
            <person name="Mondo S."/>
            <person name="Nolan M."/>
            <person name="Ohm R."/>
            <person name="Pangilinan J."/>
            <person name="Park H.-J.H."/>
            <person name="Ramirez L."/>
            <person name="Alfaro M."/>
            <person name="Sun H."/>
            <person name="Tritt A."/>
            <person name="Yoshinaga Y."/>
            <person name="Zwiers L.-H.L."/>
            <person name="Turgeon B.G."/>
            <person name="Goodwin S.B."/>
            <person name="Spatafora J.W."/>
            <person name="Crous P.W."/>
            <person name="Grigoriev I.V."/>
        </authorList>
    </citation>
    <scope>NUCLEOTIDE SEQUENCE [LARGE SCALE GENOMIC DNA]</scope>
    <source>
        <strain evidence="2 3">CBS 611.86</strain>
    </source>
</reference>